<feature type="domain" description="Outer membrane protein beta-barrel" evidence="2">
    <location>
        <begin position="17"/>
        <end position="179"/>
    </location>
</feature>
<dbReference type="OrthoDB" id="947434at2"/>
<proteinExistence type="predicted"/>
<protein>
    <submittedName>
        <fullName evidence="3">Outer membrane protein beta-barrel domain-containing protein</fullName>
    </submittedName>
</protein>
<accession>A0A1I5B988</accession>
<keyword evidence="4" id="KW-1185">Reference proteome</keyword>
<reference evidence="4" key="1">
    <citation type="submission" date="2016-10" db="EMBL/GenBank/DDBJ databases">
        <authorList>
            <person name="Varghese N."/>
            <person name="Submissions S."/>
        </authorList>
    </citation>
    <scope>NUCLEOTIDE SEQUENCE [LARGE SCALE GENOMIC DNA]</scope>
    <source>
        <strain evidence="4">DSM 25575</strain>
    </source>
</reference>
<evidence type="ECO:0000259" key="2">
    <source>
        <dbReference type="Pfam" id="PF13568"/>
    </source>
</evidence>
<dbReference type="EMBL" id="FOVD01000007">
    <property type="protein sequence ID" value="SFN71288.1"/>
    <property type="molecule type" value="Genomic_DNA"/>
</dbReference>
<evidence type="ECO:0000313" key="4">
    <source>
        <dbReference type="Proteomes" id="UP000198769"/>
    </source>
</evidence>
<dbReference type="RefSeq" id="WP_090026375.1">
    <property type="nucleotide sequence ID" value="NZ_FOVD01000007.1"/>
</dbReference>
<dbReference type="AlphaFoldDB" id="A0A1I5B988"/>
<dbReference type="Pfam" id="PF13568">
    <property type="entry name" value="OMP_b-brl_2"/>
    <property type="match status" value="1"/>
</dbReference>
<gene>
    <name evidence="3" type="ORF">SAMN05421594_3877</name>
</gene>
<organism evidence="3 4">
    <name type="scientific">Chryseobacterium oleae</name>
    <dbReference type="NCBI Taxonomy" id="491207"/>
    <lineage>
        <taxon>Bacteria</taxon>
        <taxon>Pseudomonadati</taxon>
        <taxon>Bacteroidota</taxon>
        <taxon>Flavobacteriia</taxon>
        <taxon>Flavobacteriales</taxon>
        <taxon>Weeksellaceae</taxon>
        <taxon>Chryseobacterium group</taxon>
        <taxon>Chryseobacterium</taxon>
    </lineage>
</organism>
<feature type="chain" id="PRO_5011618885" evidence="1">
    <location>
        <begin position="19"/>
        <end position="200"/>
    </location>
</feature>
<feature type="signal peptide" evidence="1">
    <location>
        <begin position="1"/>
        <end position="18"/>
    </location>
</feature>
<sequence length="200" mass="22702">MNKFLLSAVLFISSLSFAQVTFNPGIRVGANIAYFSDGPAHDYWYYVDSQNYYHNGSNTYDIKSKIDFYIGFQANIRFAKFYALQPEIYYTRQGAKYESQNSAVASKTVSVSYVGAAVVNKFYFDKFNIHFGPTLELLTDHKNIESPTDADLGLLFGAGYDITKNFGVEARIKKGFVHIKSDQTNVTFQTGVYYTFNMKK</sequence>
<name>A0A1I5B988_CHROL</name>
<dbReference type="Proteomes" id="UP000198769">
    <property type="component" value="Unassembled WGS sequence"/>
</dbReference>
<keyword evidence="1" id="KW-0732">Signal</keyword>
<dbReference type="InterPro" id="IPR025665">
    <property type="entry name" value="Beta-barrel_OMP_2"/>
</dbReference>
<evidence type="ECO:0000256" key="1">
    <source>
        <dbReference type="SAM" id="SignalP"/>
    </source>
</evidence>
<evidence type="ECO:0000313" key="3">
    <source>
        <dbReference type="EMBL" id="SFN71288.1"/>
    </source>
</evidence>